<feature type="region of interest" description="Disordered" evidence="7">
    <location>
        <begin position="1287"/>
        <end position="1313"/>
    </location>
</feature>
<keyword evidence="5" id="KW-0446">Lipid-binding</keyword>
<dbReference type="PROSITE" id="PS50088">
    <property type="entry name" value="ANK_REPEAT"/>
    <property type="match status" value="4"/>
</dbReference>
<dbReference type="GO" id="GO:0006887">
    <property type="term" value="P:exocytosis"/>
    <property type="evidence" value="ECO:0007669"/>
    <property type="project" value="TreeGrafter"/>
</dbReference>
<feature type="region of interest" description="Disordered" evidence="7">
    <location>
        <begin position="524"/>
        <end position="546"/>
    </location>
</feature>
<evidence type="ECO:0000256" key="2">
    <source>
        <dbReference type="ARBA" id="ARBA00022448"/>
    </source>
</evidence>
<dbReference type="PANTHER" id="PTHR10972">
    <property type="entry name" value="OXYSTEROL-BINDING PROTEIN-RELATED"/>
    <property type="match status" value="1"/>
</dbReference>
<dbReference type="VEuPathDB" id="FungiDB:SeMB42_g02436"/>
<dbReference type="Gene3D" id="2.30.29.30">
    <property type="entry name" value="Pleckstrin-homology domain (PH domain)/Phosphotyrosine-binding domain (PTB)"/>
    <property type="match status" value="2"/>
</dbReference>
<feature type="repeat" description="ANK" evidence="6">
    <location>
        <begin position="873"/>
        <end position="905"/>
    </location>
</feature>
<dbReference type="SMART" id="SM00233">
    <property type="entry name" value="PH"/>
    <property type="match status" value="2"/>
</dbReference>
<proteinExistence type="inferred from homology"/>
<dbReference type="Pfam" id="PF00169">
    <property type="entry name" value="PH"/>
    <property type="match status" value="2"/>
</dbReference>
<dbReference type="GO" id="GO:0005829">
    <property type="term" value="C:cytosol"/>
    <property type="evidence" value="ECO:0007669"/>
    <property type="project" value="TreeGrafter"/>
</dbReference>
<dbReference type="InterPro" id="IPR000648">
    <property type="entry name" value="Oxysterol-bd"/>
</dbReference>
<dbReference type="STRING" id="286115.A0A507DDX6"/>
<evidence type="ECO:0000256" key="6">
    <source>
        <dbReference type="PROSITE-ProRule" id="PRU00023"/>
    </source>
</evidence>
<dbReference type="Gene3D" id="2.40.160.120">
    <property type="match status" value="1"/>
</dbReference>
<dbReference type="InterPro" id="IPR002110">
    <property type="entry name" value="Ankyrin_rpt"/>
</dbReference>
<dbReference type="PROSITE" id="PS50297">
    <property type="entry name" value="ANK_REP_REGION"/>
    <property type="match status" value="2"/>
</dbReference>
<evidence type="ECO:0000256" key="4">
    <source>
        <dbReference type="ARBA" id="ARBA00023055"/>
    </source>
</evidence>
<organism evidence="9 10">
    <name type="scientific">Synchytrium endobioticum</name>
    <dbReference type="NCBI Taxonomy" id="286115"/>
    <lineage>
        <taxon>Eukaryota</taxon>
        <taxon>Fungi</taxon>
        <taxon>Fungi incertae sedis</taxon>
        <taxon>Chytridiomycota</taxon>
        <taxon>Chytridiomycota incertae sedis</taxon>
        <taxon>Chytridiomycetes</taxon>
        <taxon>Synchytriales</taxon>
        <taxon>Synchytriaceae</taxon>
        <taxon>Synchytrium</taxon>
    </lineage>
</organism>
<sequence>MTTCSPAAAADNGANPAKQFQLVEAFRLHANDPDSIIQAIKRYTSSHPNLPVPFGSPLHLAVSLSSKPVIDRLVSEYCCNNHTGYAIDAAPSDWVNLVNSEGETPVHLAARLGRADVIGTLLTIAAVDETKRDHQGRTPEESAKSLKVLQVLQSHRMLFCQEIVTRLTRIAELPDAQAVLKLFAPQTRAYSYLKAGWIDINGPLGPEDEQSLLHIAARIDDMQLVEWCSRNGADPKVKDKRGKTPADVAGREAKARLKHAICQAPILAASLAQATSSGKPLPHAGPPILRGTLAKWTNYASGYKTRYFVLENTSLSYFQSTADYPLSCRGSISMLIAKIVMPDHNDKSRFDVLGKGSVRYALKARSPAEAKKWVWALNESKLYATDRQRQGKGSTDDVSDTTREMQTFEEIDVAFGDVETEGSVAGDHVSISHQSDKSVSNRRSIEAMFPNTDADPIPPPPPPPPRRLSKKELDILSKENSSGNSQKDHPASPLPDLQTLVYLLNVHLDVQRRMVDSLVQAINQKPSDSSSLCTASNTSNTPKREETQDMDLLSIAALCQNSSARVSETVKQVITVCDERDRKWARRWRAEIDSRKRWEEIVKNFVGLDALTEEEMAHAGKDADHLGLVSDTPDRASNHESNSDHDEILSAVPDHDNEEADEDDVFYDAPGGDFLEQMFGFQPLQRSGTIQRKGTTGLMKTNRAIKRYTSSHPNLPVPFGSPLHLAVSLSSKPVIDRLVSEYCCNNHTGYAIDAAPSDWVNLVNSEGETPVHLAARLGRADVIGTLLTIAAVDETKRDHQGRTPEESAKSLKVLQVLQSHRMLFCQEIVTRLTRIAELPDAQAVLKLFAPQTRAYSYLKAGWIDINGPLGPEDEQSLLHIAARIDDMQLVEWCSRNGADPKVKDKRGKTPADVAGREAKARLKHAICQAPILAASLAQATSSGKPLPHAGPPILRGTLAKWTNYASGYKTRYFVLENTSLSYFQSTADYPLSCRGSISMLIAKIVMPDHNDKSRFDVLGKGSVRYALKARSPAEAKKWVWALNESKLYATDRQRQGKGSTDDVSDTTREMQTFEEIDVAFGDVETEGSVAGDHVSISHQSDKSVSNRRSIEAMFPNTDADPIPPPPPPPPRRLSKKELDILSKENSSGNSQKDHPASPLPDLQTLVYLLNVHLDVQRRMVDSLVQAINQKPSDSSSLCTASNTSNTPKREETQDMDLLSIAALCQNSSARVSETVKQVITVCDERDRKWARRWRAEIDSRKRWEEIVKNFVGLDALTEEEMAHAGKDADHLGLVSDTPDRASNHESNSDHDEILSAVPDHDNEEADEDDVFYDAPGGDFLEQMFGFQPLQRSGTIQRKGTTGLMKTNRVTSSRTTLPRVSSPVAISKESLDGTIGLPVSIRRLLISLQELKTSAVGYPNTFRDRLPLDPKSPRPTLNVWSFMRSAIGKDLSKVTLPVFFNEPLSMLQRMAEDVEYVEILNFAARVGNHGRRIESLEGMHLGVHDPASIHAKVVGCQLKEVENMCAEEASLFRTMLVAAYAMSNYSSTMKRANKPFNPMLGETFELVRKDKWYRYFSEQTAHHPPVCACHCESPDYVFWTEVNVKSKFWGRSLELHPLGVCHVKLPLFLGADSSNQDLVFEHYSWRKVTTVVNNLIVGKLWVDHLGDMVVKNHRTGEEVTVTFKSKATGGGGGGGGSWFGLGGPTTSSKEDGGAPSDSGELGGFVRDSKGTIRCELKGNWGVSLIAVPVNPIGQGILTRPITLWAREQPPPISPYNFNYTALALTLNDLPATLREYLPLTDSRLRPDQKAMEAGLWEEASKLKEELETLQRTNRKVSIQHFEDTHIKDGPPRENPGLDFGEDWWAPRWFIRETEQDTGEEHWQFTNDYWTYRAQNAANVEQGAPTGSGWPLWVPDIFGVGQDGTSATSHPADASLSKC</sequence>
<dbReference type="InterPro" id="IPR011993">
    <property type="entry name" value="PH-like_dom_sf"/>
</dbReference>
<evidence type="ECO:0000256" key="3">
    <source>
        <dbReference type="ARBA" id="ARBA00022553"/>
    </source>
</evidence>
<dbReference type="InterPro" id="IPR037239">
    <property type="entry name" value="OSBP_sf"/>
</dbReference>
<reference evidence="9 10" key="1">
    <citation type="journal article" date="2019" name="Sci. Rep.">
        <title>Comparative genomics of chytrid fungi reveal insights into the obligate biotrophic and pathogenic lifestyle of Synchytrium endobioticum.</title>
        <authorList>
            <person name="van de Vossenberg B.T.L.H."/>
            <person name="Warris S."/>
            <person name="Nguyen H.D.T."/>
            <person name="van Gent-Pelzer M.P.E."/>
            <person name="Joly D.L."/>
            <person name="van de Geest H.C."/>
            <person name="Bonants P.J.M."/>
            <person name="Smith D.S."/>
            <person name="Levesque C.A."/>
            <person name="van der Lee T.A.J."/>
        </authorList>
    </citation>
    <scope>NUCLEOTIDE SEQUENCE [LARGE SCALE GENOMIC DNA]</scope>
    <source>
        <strain evidence="9 10">MB42</strain>
    </source>
</reference>
<evidence type="ECO:0000256" key="5">
    <source>
        <dbReference type="ARBA" id="ARBA00023121"/>
    </source>
</evidence>
<keyword evidence="10" id="KW-1185">Reference proteome</keyword>
<evidence type="ECO:0000256" key="1">
    <source>
        <dbReference type="ARBA" id="ARBA00008842"/>
    </source>
</evidence>
<feature type="region of interest" description="Disordered" evidence="7">
    <location>
        <begin position="1693"/>
        <end position="1721"/>
    </location>
</feature>
<evidence type="ECO:0000313" key="9">
    <source>
        <dbReference type="EMBL" id="TPX49899.1"/>
    </source>
</evidence>
<keyword evidence="2" id="KW-0813">Transport</keyword>
<feature type="compositionally biased region" description="Polar residues" evidence="7">
    <location>
        <begin position="1189"/>
        <end position="1206"/>
    </location>
</feature>
<dbReference type="Gene3D" id="1.25.40.20">
    <property type="entry name" value="Ankyrin repeat-containing domain"/>
    <property type="match status" value="4"/>
</dbReference>
<dbReference type="SUPFAM" id="SSF50729">
    <property type="entry name" value="PH domain-like"/>
    <property type="match status" value="2"/>
</dbReference>
<feature type="compositionally biased region" description="Polar residues" evidence="7">
    <location>
        <begin position="524"/>
        <end position="541"/>
    </location>
</feature>
<feature type="region of interest" description="Disordered" evidence="7">
    <location>
        <begin position="1189"/>
        <end position="1211"/>
    </location>
</feature>
<accession>A0A507DDX6</accession>
<dbReference type="GO" id="GO:0032934">
    <property type="term" value="F:sterol binding"/>
    <property type="evidence" value="ECO:0007669"/>
    <property type="project" value="TreeGrafter"/>
</dbReference>
<feature type="compositionally biased region" description="Basic and acidic residues" evidence="7">
    <location>
        <begin position="632"/>
        <end position="648"/>
    </location>
</feature>
<gene>
    <name evidence="9" type="ORF">SeMB42_g02436</name>
</gene>
<feature type="region of interest" description="Disordered" evidence="7">
    <location>
        <begin position="622"/>
        <end position="648"/>
    </location>
</feature>
<dbReference type="FunFam" id="2.40.160.120:FF:000001">
    <property type="entry name" value="Oxysterol-binding protein"/>
    <property type="match status" value="1"/>
</dbReference>
<dbReference type="PANTHER" id="PTHR10972:SF205">
    <property type="entry name" value="OXYSTEROL-BINDING PROTEIN 1"/>
    <property type="match status" value="1"/>
</dbReference>
<dbReference type="SUPFAM" id="SSF48403">
    <property type="entry name" value="Ankyrin repeat"/>
    <property type="match status" value="2"/>
</dbReference>
<dbReference type="SMART" id="SM00248">
    <property type="entry name" value="ANK"/>
    <property type="match status" value="4"/>
</dbReference>
<feature type="repeat" description="ANK" evidence="6">
    <location>
        <begin position="101"/>
        <end position="126"/>
    </location>
</feature>
<dbReference type="InterPro" id="IPR036770">
    <property type="entry name" value="Ankyrin_rpt-contain_sf"/>
</dbReference>
<feature type="domain" description="PH" evidence="8">
    <location>
        <begin position="951"/>
        <end position="1047"/>
    </location>
</feature>
<dbReference type="SUPFAM" id="SSF144000">
    <property type="entry name" value="Oxysterol-binding protein-like"/>
    <property type="match status" value="2"/>
</dbReference>
<dbReference type="GO" id="GO:0030011">
    <property type="term" value="P:maintenance of cell polarity"/>
    <property type="evidence" value="ECO:0007669"/>
    <property type="project" value="TreeGrafter"/>
</dbReference>
<feature type="compositionally biased region" description="Pro residues" evidence="7">
    <location>
        <begin position="1121"/>
        <end position="1131"/>
    </location>
</feature>
<feature type="compositionally biased region" description="Pro residues" evidence="7">
    <location>
        <begin position="456"/>
        <end position="466"/>
    </location>
</feature>
<name>A0A507DDX6_9FUNG</name>
<protein>
    <recommendedName>
        <fullName evidence="8">PH domain-containing protein</fullName>
    </recommendedName>
</protein>
<comment type="caution">
    <text evidence="9">The sequence shown here is derived from an EMBL/GenBank/DDBJ whole genome shotgun (WGS) entry which is preliminary data.</text>
</comment>
<feature type="repeat" description="ANK" evidence="6">
    <location>
        <begin position="766"/>
        <end position="791"/>
    </location>
</feature>
<keyword evidence="3" id="KW-0597">Phosphoprotein</keyword>
<dbReference type="GO" id="GO:0006897">
    <property type="term" value="P:endocytosis"/>
    <property type="evidence" value="ECO:0007669"/>
    <property type="project" value="TreeGrafter"/>
</dbReference>
<feature type="compositionally biased region" description="Basic and acidic residues" evidence="7">
    <location>
        <begin position="1297"/>
        <end position="1313"/>
    </location>
</feature>
<dbReference type="GO" id="GO:0005635">
    <property type="term" value="C:nuclear envelope"/>
    <property type="evidence" value="ECO:0007669"/>
    <property type="project" value="TreeGrafter"/>
</dbReference>
<dbReference type="GO" id="GO:0120009">
    <property type="term" value="P:intermembrane lipid transfer"/>
    <property type="evidence" value="ECO:0007669"/>
    <property type="project" value="UniProtKB-ARBA"/>
</dbReference>
<feature type="domain" description="PH" evidence="8">
    <location>
        <begin position="286"/>
        <end position="382"/>
    </location>
</feature>
<dbReference type="EMBL" id="QEAN01000075">
    <property type="protein sequence ID" value="TPX49899.1"/>
    <property type="molecule type" value="Genomic_DNA"/>
</dbReference>
<dbReference type="GO" id="GO:0005886">
    <property type="term" value="C:plasma membrane"/>
    <property type="evidence" value="ECO:0007669"/>
    <property type="project" value="TreeGrafter"/>
</dbReference>
<feature type="region of interest" description="Disordered" evidence="7">
    <location>
        <begin position="449"/>
        <end position="469"/>
    </location>
</feature>
<keyword evidence="6" id="KW-0040">ANK repeat</keyword>
<comment type="similarity">
    <text evidence="1">Belongs to the OSBP family.</text>
</comment>
<evidence type="ECO:0000256" key="7">
    <source>
        <dbReference type="SAM" id="MobiDB-lite"/>
    </source>
</evidence>
<keyword evidence="4" id="KW-0445">Lipid transport</keyword>
<feature type="compositionally biased region" description="Gly residues" evidence="7">
    <location>
        <begin position="1693"/>
        <end position="1702"/>
    </location>
</feature>
<feature type="region of interest" description="Disordered" evidence="7">
    <location>
        <begin position="1114"/>
        <end position="1134"/>
    </location>
</feature>
<dbReference type="GO" id="GO:0034727">
    <property type="term" value="P:piecemeal microautophagy of the nucleus"/>
    <property type="evidence" value="ECO:0007669"/>
    <property type="project" value="TreeGrafter"/>
</dbReference>
<dbReference type="InterPro" id="IPR001849">
    <property type="entry name" value="PH_domain"/>
</dbReference>
<dbReference type="Proteomes" id="UP000317494">
    <property type="component" value="Unassembled WGS sequence"/>
</dbReference>
<dbReference type="Pfam" id="PF01237">
    <property type="entry name" value="Oxysterol_BP"/>
    <property type="match status" value="3"/>
</dbReference>
<evidence type="ECO:0000313" key="10">
    <source>
        <dbReference type="Proteomes" id="UP000317494"/>
    </source>
</evidence>
<dbReference type="GO" id="GO:0097038">
    <property type="term" value="C:perinuclear endoplasmic reticulum"/>
    <property type="evidence" value="ECO:0007669"/>
    <property type="project" value="TreeGrafter"/>
</dbReference>
<evidence type="ECO:0000259" key="8">
    <source>
        <dbReference type="PROSITE" id="PS50003"/>
    </source>
</evidence>
<feature type="repeat" description="ANK" evidence="6">
    <location>
        <begin position="208"/>
        <end position="240"/>
    </location>
</feature>
<dbReference type="PROSITE" id="PS50003">
    <property type="entry name" value="PH_DOMAIN"/>
    <property type="match status" value="2"/>
</dbReference>